<reference evidence="1" key="1">
    <citation type="submission" date="2020-05" db="EMBL/GenBank/DDBJ databases">
        <title>Large-scale comparative analyses of tick genomes elucidate their genetic diversity and vector capacities.</title>
        <authorList>
            <person name="Jia N."/>
            <person name="Wang J."/>
            <person name="Shi W."/>
            <person name="Du L."/>
            <person name="Sun Y."/>
            <person name="Zhan W."/>
            <person name="Jiang J."/>
            <person name="Wang Q."/>
            <person name="Zhang B."/>
            <person name="Ji P."/>
            <person name="Sakyi L.B."/>
            <person name="Cui X."/>
            <person name="Yuan T."/>
            <person name="Jiang B."/>
            <person name="Yang W."/>
            <person name="Lam T.T.-Y."/>
            <person name="Chang Q."/>
            <person name="Ding S."/>
            <person name="Wang X."/>
            <person name="Zhu J."/>
            <person name="Ruan X."/>
            <person name="Zhao L."/>
            <person name="Wei J."/>
            <person name="Que T."/>
            <person name="Du C."/>
            <person name="Cheng J."/>
            <person name="Dai P."/>
            <person name="Han X."/>
            <person name="Huang E."/>
            <person name="Gao Y."/>
            <person name="Liu J."/>
            <person name="Shao H."/>
            <person name="Ye R."/>
            <person name="Li L."/>
            <person name="Wei W."/>
            <person name="Wang X."/>
            <person name="Wang C."/>
            <person name="Yang T."/>
            <person name="Huo Q."/>
            <person name="Li W."/>
            <person name="Guo W."/>
            <person name="Chen H."/>
            <person name="Zhou L."/>
            <person name="Ni X."/>
            <person name="Tian J."/>
            <person name="Zhou Y."/>
            <person name="Sheng Y."/>
            <person name="Liu T."/>
            <person name="Pan Y."/>
            <person name="Xia L."/>
            <person name="Li J."/>
            <person name="Zhao F."/>
            <person name="Cao W."/>
        </authorList>
    </citation>
    <scope>NUCLEOTIDE SEQUENCE</scope>
    <source>
        <strain evidence="1">Hyas-2018</strain>
    </source>
</reference>
<evidence type="ECO:0000313" key="2">
    <source>
        <dbReference type="Proteomes" id="UP000821845"/>
    </source>
</evidence>
<gene>
    <name evidence="1" type="ORF">HPB50_021834</name>
</gene>
<dbReference type="Proteomes" id="UP000821845">
    <property type="component" value="Chromosome 1"/>
</dbReference>
<comment type="caution">
    <text evidence="1">The sequence shown here is derived from an EMBL/GenBank/DDBJ whole genome shotgun (WGS) entry which is preliminary data.</text>
</comment>
<dbReference type="EMBL" id="CM023481">
    <property type="protein sequence ID" value="KAH6947849.1"/>
    <property type="molecule type" value="Genomic_DNA"/>
</dbReference>
<protein>
    <submittedName>
        <fullName evidence="1">Uncharacterized protein</fullName>
    </submittedName>
</protein>
<proteinExistence type="predicted"/>
<sequence length="77" mass="8463">MSSGDLIQDIALSFRVGISTARLAVDEACRGLWRRLQRAYMPGTYSIVLLAVVDSDYMFVIVDVCAYSKQSDGGVLQ</sequence>
<evidence type="ECO:0000313" key="1">
    <source>
        <dbReference type="EMBL" id="KAH6947849.1"/>
    </source>
</evidence>
<keyword evidence="2" id="KW-1185">Reference proteome</keyword>
<organism evidence="1 2">
    <name type="scientific">Hyalomma asiaticum</name>
    <name type="common">Tick</name>
    <dbReference type="NCBI Taxonomy" id="266040"/>
    <lineage>
        <taxon>Eukaryota</taxon>
        <taxon>Metazoa</taxon>
        <taxon>Ecdysozoa</taxon>
        <taxon>Arthropoda</taxon>
        <taxon>Chelicerata</taxon>
        <taxon>Arachnida</taxon>
        <taxon>Acari</taxon>
        <taxon>Parasitiformes</taxon>
        <taxon>Ixodida</taxon>
        <taxon>Ixodoidea</taxon>
        <taxon>Ixodidae</taxon>
        <taxon>Hyalomminae</taxon>
        <taxon>Hyalomma</taxon>
    </lineage>
</organism>
<accession>A0ACB7TNX1</accession>
<name>A0ACB7TNX1_HYAAI</name>